<dbReference type="Pfam" id="PF00392">
    <property type="entry name" value="GntR"/>
    <property type="match status" value="1"/>
</dbReference>
<dbReference type="EMBL" id="LVVT01000001">
    <property type="protein sequence ID" value="TQS84658.1"/>
    <property type="molecule type" value="Genomic_DNA"/>
</dbReference>
<dbReference type="GO" id="GO:0003700">
    <property type="term" value="F:DNA-binding transcription factor activity"/>
    <property type="evidence" value="ECO:0007669"/>
    <property type="project" value="InterPro"/>
</dbReference>
<dbReference type="GeneID" id="41323329"/>
<dbReference type="PANTHER" id="PTHR38445">
    <property type="entry name" value="HTH-TYPE TRANSCRIPTIONAL REPRESSOR YTRA"/>
    <property type="match status" value="1"/>
</dbReference>
<dbReference type="InterPro" id="IPR036388">
    <property type="entry name" value="WH-like_DNA-bd_sf"/>
</dbReference>
<dbReference type="SUPFAM" id="SSF46785">
    <property type="entry name" value="Winged helix' DNA-binding domain"/>
    <property type="match status" value="1"/>
</dbReference>
<dbReference type="RefSeq" id="WP_020448796.1">
    <property type="nucleotide sequence ID" value="NZ_CAYAXV010000006.1"/>
</dbReference>
<evidence type="ECO:0000256" key="3">
    <source>
        <dbReference type="ARBA" id="ARBA00023163"/>
    </source>
</evidence>
<dbReference type="Proteomes" id="UP000752814">
    <property type="component" value="Unassembled WGS sequence"/>
</dbReference>
<dbReference type="CDD" id="cd07377">
    <property type="entry name" value="WHTH_GntR"/>
    <property type="match status" value="1"/>
</dbReference>
<dbReference type="InterPro" id="IPR000524">
    <property type="entry name" value="Tscrpt_reg_HTH_GntR"/>
</dbReference>
<keyword evidence="2" id="KW-0238">DNA-binding</keyword>
<dbReference type="GO" id="GO:0003677">
    <property type="term" value="F:DNA binding"/>
    <property type="evidence" value="ECO:0007669"/>
    <property type="project" value="UniProtKB-KW"/>
</dbReference>
<name>A0A8J8PH48_9ARCH</name>
<gene>
    <name evidence="5" type="ORF">A3207_01045</name>
</gene>
<dbReference type="PROSITE" id="PS50949">
    <property type="entry name" value="HTH_GNTR"/>
    <property type="match status" value="1"/>
</dbReference>
<evidence type="ECO:0000313" key="6">
    <source>
        <dbReference type="Proteomes" id="UP000752814"/>
    </source>
</evidence>
<organism evidence="5 6">
    <name type="scientific">Candidatus Methanomassiliicoccus intestinalis</name>
    <dbReference type="NCBI Taxonomy" id="1406512"/>
    <lineage>
        <taxon>Archaea</taxon>
        <taxon>Methanobacteriati</taxon>
        <taxon>Thermoplasmatota</taxon>
        <taxon>Thermoplasmata</taxon>
        <taxon>Methanomassiliicoccales</taxon>
        <taxon>Methanomassiliicoccaceae</taxon>
        <taxon>Methanomassiliicoccus</taxon>
    </lineage>
</organism>
<evidence type="ECO:0000259" key="4">
    <source>
        <dbReference type="PROSITE" id="PS50949"/>
    </source>
</evidence>
<sequence length="125" mass="13925">MDIIISNRSGKPIYEQITAQVKSAIMSGELQPGDPLPSMRALAKSLHISVITTQRAYEDLQRDGFIDTITGRGSFVAVQNKDIIQEEQLRNAEGHLQEAAEIGRTHGISLEKLIEILTIFYSEEE</sequence>
<protein>
    <submittedName>
        <fullName evidence="5">GntR family transcriptional regulator</fullName>
    </submittedName>
</protein>
<proteinExistence type="predicted"/>
<dbReference type="InterPro" id="IPR036390">
    <property type="entry name" value="WH_DNA-bd_sf"/>
</dbReference>
<accession>A0A8J8PH48</accession>
<evidence type="ECO:0000313" key="5">
    <source>
        <dbReference type="EMBL" id="TQS84658.1"/>
    </source>
</evidence>
<evidence type="ECO:0000256" key="2">
    <source>
        <dbReference type="ARBA" id="ARBA00023125"/>
    </source>
</evidence>
<dbReference type="OMA" id="AIPSMRK"/>
<keyword evidence="3" id="KW-0804">Transcription</keyword>
<keyword evidence="1" id="KW-0805">Transcription regulation</keyword>
<evidence type="ECO:0000256" key="1">
    <source>
        <dbReference type="ARBA" id="ARBA00023015"/>
    </source>
</evidence>
<feature type="domain" description="HTH gntR-type" evidence="4">
    <location>
        <begin position="11"/>
        <end position="79"/>
    </location>
</feature>
<dbReference type="AlphaFoldDB" id="A0A8J8PH48"/>
<dbReference type="SMART" id="SM00345">
    <property type="entry name" value="HTH_GNTR"/>
    <property type="match status" value="1"/>
</dbReference>
<dbReference type="PANTHER" id="PTHR38445:SF7">
    <property type="entry name" value="GNTR-FAMILY TRANSCRIPTIONAL REGULATOR"/>
    <property type="match status" value="1"/>
</dbReference>
<reference evidence="5" key="1">
    <citation type="submission" date="2016-03" db="EMBL/GenBank/DDBJ databases">
        <authorList>
            <person name="Borrel G."/>
            <person name="Mccann A."/>
            <person name="O'Toole P.W."/>
        </authorList>
    </citation>
    <scope>NUCLEOTIDE SEQUENCE</scope>
    <source>
        <strain evidence="5">183</strain>
    </source>
</reference>
<comment type="caution">
    <text evidence="5">The sequence shown here is derived from an EMBL/GenBank/DDBJ whole genome shotgun (WGS) entry which is preliminary data.</text>
</comment>
<dbReference type="Gene3D" id="1.10.10.10">
    <property type="entry name" value="Winged helix-like DNA-binding domain superfamily/Winged helix DNA-binding domain"/>
    <property type="match status" value="1"/>
</dbReference>